<organism evidence="2 3">
    <name type="scientific">Roseateles aquae</name>
    <dbReference type="NCBI Taxonomy" id="3077235"/>
    <lineage>
        <taxon>Bacteria</taxon>
        <taxon>Pseudomonadati</taxon>
        <taxon>Pseudomonadota</taxon>
        <taxon>Betaproteobacteria</taxon>
        <taxon>Burkholderiales</taxon>
        <taxon>Sphaerotilaceae</taxon>
        <taxon>Roseateles</taxon>
    </lineage>
</organism>
<feature type="signal peptide" evidence="1">
    <location>
        <begin position="1"/>
        <end position="23"/>
    </location>
</feature>
<feature type="chain" id="PRO_5046825719" evidence="1">
    <location>
        <begin position="24"/>
        <end position="538"/>
    </location>
</feature>
<name>A0ABU3PE93_9BURK</name>
<proteinExistence type="predicted"/>
<dbReference type="Proteomes" id="UP001246372">
    <property type="component" value="Unassembled WGS sequence"/>
</dbReference>
<accession>A0ABU3PE93</accession>
<dbReference type="EMBL" id="JAVXZY010000007">
    <property type="protein sequence ID" value="MDT9000930.1"/>
    <property type="molecule type" value="Genomic_DNA"/>
</dbReference>
<keyword evidence="1" id="KW-0732">Signal</keyword>
<dbReference type="RefSeq" id="WP_315651816.1">
    <property type="nucleotide sequence ID" value="NZ_JAVXZY010000007.1"/>
</dbReference>
<protein>
    <submittedName>
        <fullName evidence="2">Uncharacterized protein</fullName>
    </submittedName>
</protein>
<reference evidence="2" key="1">
    <citation type="submission" date="2023-09" db="EMBL/GenBank/DDBJ databases">
        <title>Paucibacter sp. APW11 Genome sequencing and assembly.</title>
        <authorList>
            <person name="Kim I."/>
        </authorList>
    </citation>
    <scope>NUCLEOTIDE SEQUENCE</scope>
    <source>
        <strain evidence="2">APW11</strain>
    </source>
</reference>
<keyword evidence="3" id="KW-1185">Reference proteome</keyword>
<evidence type="ECO:0000256" key="1">
    <source>
        <dbReference type="SAM" id="SignalP"/>
    </source>
</evidence>
<comment type="caution">
    <text evidence="2">The sequence shown here is derived from an EMBL/GenBank/DDBJ whole genome shotgun (WGS) entry which is preliminary data.</text>
</comment>
<evidence type="ECO:0000313" key="2">
    <source>
        <dbReference type="EMBL" id="MDT9000930.1"/>
    </source>
</evidence>
<sequence length="538" mass="58041">MLRSKSANWALAALLSLPCAAEAQNLPVDAATLQQLVDAVSLDQMSEAALQACGELGVNVYPRMLDAWVSWREQQQIAPLRMVVAALGRRHAKGRTPGQELAAVMRERVLSEADPEARCASLLQDWRGPGMDAASLFPQARGAAKALVRAKLVNPPEMPAIDPEPARGQVLLPSQIPALAEAHKGGWTALSLEAARQALPPVYVKGRVQRWSGDQDRFVLVQQREERRADAVIELSFDAEAWVGRELVLRGVLTTLSTGRARLSDAVLVPQGAALQPAALPQAPLRRQAVLRQRVLAAPGRGIADKDLAAVLIHGEGRYDGGSSWAEDVCYLLRDGTAYLRPDMPPDQLDVAASRRLEPQRWARWRRSGQGYELQAQDDDGRAVGEWRPLKHHAVRPWAEGSKLDGSFSRSSFYGSLMGASTSSTRRIRFGADGRFEQSQQSLSSSGGMAAGNGAVISASSRRDGQGSRSVAGGTVGGAGAFSGSQLDDGAGRRGRYQLQGYVITLSFDDGHQERLLSFPVYDKQQTVYVGSGSLTQD</sequence>
<gene>
    <name evidence="2" type="ORF">RQP53_16760</name>
</gene>
<evidence type="ECO:0000313" key="3">
    <source>
        <dbReference type="Proteomes" id="UP001246372"/>
    </source>
</evidence>